<dbReference type="Proteomes" id="UP000050482">
    <property type="component" value="Unassembled WGS sequence"/>
</dbReference>
<keyword evidence="3" id="KW-1185">Reference proteome</keyword>
<proteinExistence type="predicted"/>
<keyword evidence="1" id="KW-0812">Transmembrane</keyword>
<dbReference type="InterPro" id="IPR007060">
    <property type="entry name" value="FtsL/DivIC"/>
</dbReference>
<dbReference type="AlphaFoldDB" id="A0A0P9D5D3"/>
<evidence type="ECO:0000256" key="1">
    <source>
        <dbReference type="SAM" id="Phobius"/>
    </source>
</evidence>
<comment type="caution">
    <text evidence="2">The sequence shown here is derived from an EMBL/GenBank/DDBJ whole genome shotgun (WGS) entry which is preliminary data.</text>
</comment>
<feature type="transmembrane region" description="Helical" evidence="1">
    <location>
        <begin position="36"/>
        <end position="53"/>
    </location>
</feature>
<keyword evidence="1" id="KW-1133">Transmembrane helix</keyword>
<organism evidence="2 3">
    <name type="scientific">Alicyclobacillus ferrooxydans</name>
    <dbReference type="NCBI Taxonomy" id="471514"/>
    <lineage>
        <taxon>Bacteria</taxon>
        <taxon>Bacillati</taxon>
        <taxon>Bacillota</taxon>
        <taxon>Bacilli</taxon>
        <taxon>Bacillales</taxon>
        <taxon>Alicyclobacillaceae</taxon>
        <taxon>Alicyclobacillus</taxon>
    </lineage>
</organism>
<name>A0A0P9D5D3_9BACL</name>
<accession>A0A0P9D5D3</accession>
<dbReference type="STRING" id="471514.AN477_06715"/>
<dbReference type="PATRIC" id="fig|471514.4.peg.4320"/>
<evidence type="ECO:0000313" key="3">
    <source>
        <dbReference type="Proteomes" id="UP000050482"/>
    </source>
</evidence>
<evidence type="ECO:0008006" key="4">
    <source>
        <dbReference type="Google" id="ProtNLM"/>
    </source>
</evidence>
<dbReference type="RefSeq" id="WP_054968387.1">
    <property type="nucleotide sequence ID" value="NZ_LJCO01000030.1"/>
</dbReference>
<protein>
    <recommendedName>
        <fullName evidence="4">Septum formation initiator</fullName>
    </recommendedName>
</protein>
<evidence type="ECO:0000313" key="2">
    <source>
        <dbReference type="EMBL" id="KPV44656.1"/>
    </source>
</evidence>
<keyword evidence="1" id="KW-0472">Membrane</keyword>
<dbReference type="EMBL" id="LJCO01000030">
    <property type="protein sequence ID" value="KPV44656.1"/>
    <property type="molecule type" value="Genomic_DNA"/>
</dbReference>
<reference evidence="2 3" key="1">
    <citation type="submission" date="2015-09" db="EMBL/GenBank/DDBJ databases">
        <title>Draft genome sequence of Alicyclobacillus ferrooxydans DSM 22381.</title>
        <authorList>
            <person name="Hemp J."/>
        </authorList>
    </citation>
    <scope>NUCLEOTIDE SEQUENCE [LARGE SCALE GENOMIC DNA]</scope>
    <source>
        <strain evidence="2 3">TC-34</strain>
    </source>
</reference>
<gene>
    <name evidence="2" type="ORF">AN477_06715</name>
</gene>
<sequence>MAKTSSGGKGNFRYATAGSRVSGDATARHRVFQFRLRYAIVAVVLVWAGYHYLTTQLPQYNALKSQEVSLTKQLQGLQTQHKLLQTQQAQLGDKSYVLQYAAKKYNLIEPGQVAFNLSH</sequence>
<dbReference type="Pfam" id="PF04977">
    <property type="entry name" value="DivIC"/>
    <property type="match status" value="1"/>
</dbReference>